<gene>
    <name evidence="1" type="ORF">FP2506_10421</name>
</gene>
<accession>Q0G512</accession>
<proteinExistence type="predicted"/>
<evidence type="ECO:0000313" key="1">
    <source>
        <dbReference type="EMBL" id="EAU43252.1"/>
    </source>
</evidence>
<organism evidence="1 2">
    <name type="scientific">Fulvimarina pelagi HTCC2506</name>
    <dbReference type="NCBI Taxonomy" id="314231"/>
    <lineage>
        <taxon>Bacteria</taxon>
        <taxon>Pseudomonadati</taxon>
        <taxon>Pseudomonadota</taxon>
        <taxon>Alphaproteobacteria</taxon>
        <taxon>Hyphomicrobiales</taxon>
        <taxon>Aurantimonadaceae</taxon>
        <taxon>Fulvimarina</taxon>
    </lineage>
</organism>
<comment type="caution">
    <text evidence="1">The sequence shown here is derived from an EMBL/GenBank/DDBJ whole genome shotgun (WGS) entry which is preliminary data.</text>
</comment>
<reference evidence="1 2" key="1">
    <citation type="journal article" date="2010" name="J. Bacteriol.">
        <title>Genome sequence of Fulvimarina pelagi HTCC2506T, a Mn(II)-oxidizing alphaproteobacterium possessing an aerobic anoxygenic photosynthetic gene cluster and Xanthorhodopsin.</title>
        <authorList>
            <person name="Kang I."/>
            <person name="Oh H.M."/>
            <person name="Lim S.I."/>
            <person name="Ferriera S."/>
            <person name="Giovannoni S.J."/>
            <person name="Cho J.C."/>
        </authorList>
    </citation>
    <scope>NUCLEOTIDE SEQUENCE [LARGE SCALE GENOMIC DNA]</scope>
    <source>
        <strain evidence="1 2">HTCC2506</strain>
    </source>
</reference>
<dbReference type="AlphaFoldDB" id="Q0G512"/>
<name>Q0G512_9HYPH</name>
<dbReference type="HOGENOM" id="CLU_3025702_0_0_5"/>
<protein>
    <submittedName>
        <fullName evidence="1">Uncharacterized protein</fullName>
    </submittedName>
</protein>
<keyword evidence="2" id="KW-1185">Reference proteome</keyword>
<dbReference type="EMBL" id="AATP01000001">
    <property type="protein sequence ID" value="EAU43252.1"/>
    <property type="molecule type" value="Genomic_DNA"/>
</dbReference>
<dbReference type="Proteomes" id="UP000004310">
    <property type="component" value="Unassembled WGS sequence"/>
</dbReference>
<sequence>MDLAALVMSARLLERIVGNAAPTRRFLCASKVAIMLTLEGLRRYPLRAFLLPFTG</sequence>
<evidence type="ECO:0000313" key="2">
    <source>
        <dbReference type="Proteomes" id="UP000004310"/>
    </source>
</evidence>